<dbReference type="Proteomes" id="UP001295469">
    <property type="component" value="Chromosome A03"/>
</dbReference>
<dbReference type="AlphaFoldDB" id="A0A816V9A9"/>
<accession>A0A816V9A9</accession>
<feature type="transmembrane region" description="Helical" evidence="1">
    <location>
        <begin position="133"/>
        <end position="152"/>
    </location>
</feature>
<sequence length="185" mass="21433">MEDAPDISWGCNIDSVENATSLQRWLTNSGLPPQKMVVDRVDIRERERWESRNEISTNKHFLKLNSKECAQLTSQCAHLQDRTMALAKELASLKLVSDISLEEVDVFEACFFLRITQKDKRYNRHTGFVSCEIVVSAYIGLWFRPILVCGFLKSLFYSYGLSPCLFRFFGNLRSIVVCVELVFWF</sequence>
<evidence type="ECO:0000256" key="1">
    <source>
        <dbReference type="SAM" id="Phobius"/>
    </source>
</evidence>
<dbReference type="PANTHER" id="PTHR47344:SF1">
    <property type="entry name" value="RING ZINC FINGER PROTEIN-RELATED"/>
    <property type="match status" value="1"/>
</dbReference>
<keyword evidence="1" id="KW-1133">Transmembrane helix</keyword>
<keyword evidence="1" id="KW-0472">Membrane</keyword>
<proteinExistence type="predicted"/>
<reference evidence="2" key="1">
    <citation type="submission" date="2021-01" db="EMBL/GenBank/DDBJ databases">
        <authorList>
            <consortium name="Genoscope - CEA"/>
            <person name="William W."/>
        </authorList>
    </citation>
    <scope>NUCLEOTIDE SEQUENCE</scope>
</reference>
<organism evidence="2">
    <name type="scientific">Brassica napus</name>
    <name type="common">Rape</name>
    <dbReference type="NCBI Taxonomy" id="3708"/>
    <lineage>
        <taxon>Eukaryota</taxon>
        <taxon>Viridiplantae</taxon>
        <taxon>Streptophyta</taxon>
        <taxon>Embryophyta</taxon>
        <taxon>Tracheophyta</taxon>
        <taxon>Spermatophyta</taxon>
        <taxon>Magnoliopsida</taxon>
        <taxon>eudicotyledons</taxon>
        <taxon>Gunneridae</taxon>
        <taxon>Pentapetalae</taxon>
        <taxon>rosids</taxon>
        <taxon>malvids</taxon>
        <taxon>Brassicales</taxon>
        <taxon>Brassicaceae</taxon>
        <taxon>Brassiceae</taxon>
        <taxon>Brassica</taxon>
    </lineage>
</organism>
<evidence type="ECO:0000313" key="2">
    <source>
        <dbReference type="EMBL" id="CAF2119880.1"/>
    </source>
</evidence>
<gene>
    <name evidence="2" type="ORF">DARMORV10_A03P07720.1</name>
</gene>
<protein>
    <submittedName>
        <fullName evidence="2">(rape) hypothetical protein</fullName>
    </submittedName>
</protein>
<keyword evidence="1" id="KW-0812">Transmembrane</keyword>
<name>A0A816V9A9_BRANA</name>
<dbReference type="EMBL" id="HG994357">
    <property type="protein sequence ID" value="CAF2119880.1"/>
    <property type="molecule type" value="Genomic_DNA"/>
</dbReference>
<dbReference type="PANTHER" id="PTHR47344">
    <property type="entry name" value="RING ZINC FINGER PROTEIN-RELATED"/>
    <property type="match status" value="1"/>
</dbReference>